<dbReference type="Proteomes" id="UP000621454">
    <property type="component" value="Unassembled WGS sequence"/>
</dbReference>
<dbReference type="EMBL" id="BMGC01000004">
    <property type="protein sequence ID" value="GGB22571.1"/>
    <property type="molecule type" value="Genomic_DNA"/>
</dbReference>
<evidence type="ECO:0008006" key="3">
    <source>
        <dbReference type="Google" id="ProtNLM"/>
    </source>
</evidence>
<protein>
    <recommendedName>
        <fullName evidence="3">Head-to-tail stopper</fullName>
    </recommendedName>
</protein>
<name>A0A916SXX6_9ACTN</name>
<comment type="caution">
    <text evidence="1">The sequence shown here is derived from an EMBL/GenBank/DDBJ whole genome shotgun (WGS) entry which is preliminary data.</text>
</comment>
<accession>A0A916SXX6</accession>
<reference evidence="1" key="1">
    <citation type="journal article" date="2014" name="Int. J. Syst. Evol. Microbiol.">
        <title>Complete genome sequence of Corynebacterium casei LMG S-19264T (=DSM 44701T), isolated from a smear-ripened cheese.</title>
        <authorList>
            <consortium name="US DOE Joint Genome Institute (JGI-PGF)"/>
            <person name="Walter F."/>
            <person name="Albersmeier A."/>
            <person name="Kalinowski J."/>
            <person name="Ruckert C."/>
        </authorList>
    </citation>
    <scope>NUCLEOTIDE SEQUENCE</scope>
    <source>
        <strain evidence="1">CGMCC 1.12827</strain>
    </source>
</reference>
<proteinExistence type="predicted"/>
<reference evidence="1" key="2">
    <citation type="submission" date="2020-09" db="EMBL/GenBank/DDBJ databases">
        <authorList>
            <person name="Sun Q."/>
            <person name="Zhou Y."/>
        </authorList>
    </citation>
    <scope>NUCLEOTIDE SEQUENCE</scope>
    <source>
        <strain evidence="1">CGMCC 1.12827</strain>
    </source>
</reference>
<gene>
    <name evidence="1" type="ORF">GCM10011489_08460</name>
</gene>
<sequence>MARDPLAMWWRMPVEVRRLIGSGPYGDTFDNDTQILGKLRSGNRLIRDATGAQVVSSSGAAFPVDTDTIPVGSQARLPGGGWRTVIAEARHQTGTGKTPDYYSIDLD</sequence>
<dbReference type="RefSeq" id="WP_188585343.1">
    <property type="nucleotide sequence ID" value="NZ_BMGC01000004.1"/>
</dbReference>
<evidence type="ECO:0000313" key="2">
    <source>
        <dbReference type="Proteomes" id="UP000621454"/>
    </source>
</evidence>
<organism evidence="1 2">
    <name type="scientific">Gordonia jinhuaensis</name>
    <dbReference type="NCBI Taxonomy" id="1517702"/>
    <lineage>
        <taxon>Bacteria</taxon>
        <taxon>Bacillati</taxon>
        <taxon>Actinomycetota</taxon>
        <taxon>Actinomycetes</taxon>
        <taxon>Mycobacteriales</taxon>
        <taxon>Gordoniaceae</taxon>
        <taxon>Gordonia</taxon>
    </lineage>
</organism>
<evidence type="ECO:0000313" key="1">
    <source>
        <dbReference type="EMBL" id="GGB22571.1"/>
    </source>
</evidence>
<dbReference type="AlphaFoldDB" id="A0A916SXX6"/>
<keyword evidence="2" id="KW-1185">Reference proteome</keyword>